<proteinExistence type="inferred from homology"/>
<feature type="transmembrane region" description="Helical" evidence="8">
    <location>
        <begin position="142"/>
        <end position="164"/>
    </location>
</feature>
<evidence type="ECO:0000313" key="9">
    <source>
        <dbReference type="EMBL" id="QIH23971.1"/>
    </source>
</evidence>
<dbReference type="AlphaFoldDB" id="A0A6G7B3R4"/>
<evidence type="ECO:0000256" key="7">
    <source>
        <dbReference type="ARBA" id="ARBA00023136"/>
    </source>
</evidence>
<feature type="transmembrane region" description="Helical" evidence="8">
    <location>
        <begin position="71"/>
        <end position="91"/>
    </location>
</feature>
<dbReference type="GO" id="GO:0005886">
    <property type="term" value="C:plasma membrane"/>
    <property type="evidence" value="ECO:0007669"/>
    <property type="project" value="UniProtKB-SubCell"/>
</dbReference>
<comment type="similarity">
    <text evidence="2">Belongs to the MreD family.</text>
</comment>
<evidence type="ECO:0000256" key="5">
    <source>
        <dbReference type="ARBA" id="ARBA00022960"/>
    </source>
</evidence>
<evidence type="ECO:0000256" key="4">
    <source>
        <dbReference type="ARBA" id="ARBA00022692"/>
    </source>
</evidence>
<evidence type="ECO:0000256" key="3">
    <source>
        <dbReference type="ARBA" id="ARBA00022475"/>
    </source>
</evidence>
<evidence type="ECO:0000313" key="10">
    <source>
        <dbReference type="Proteomes" id="UP000501676"/>
    </source>
</evidence>
<dbReference type="NCBIfam" id="TIGR03426">
    <property type="entry name" value="shape_MreD"/>
    <property type="match status" value="1"/>
</dbReference>
<dbReference type="GeneID" id="93221643"/>
<dbReference type="GO" id="GO:0008360">
    <property type="term" value="P:regulation of cell shape"/>
    <property type="evidence" value="ECO:0007669"/>
    <property type="project" value="UniProtKB-KW"/>
</dbReference>
<evidence type="ECO:0000256" key="6">
    <source>
        <dbReference type="ARBA" id="ARBA00022989"/>
    </source>
</evidence>
<reference evidence="9 10" key="1">
    <citation type="submission" date="2020-02" db="EMBL/GenBank/DDBJ databases">
        <title>Complete genome sequences of six Lactobacillus iners strains isolated from the human vagina.</title>
        <authorList>
            <person name="France M.T."/>
            <person name="Rutt L."/>
            <person name="Narina S."/>
            <person name="Arbaugh S."/>
            <person name="Humphrys M.S."/>
            <person name="Ma B."/>
            <person name="Hayward M.R."/>
            <person name="Relman D."/>
            <person name="Kwon D.S."/>
            <person name="Ravel J."/>
        </authorList>
    </citation>
    <scope>NUCLEOTIDE SEQUENCE [LARGE SCALE GENOMIC DNA]</scope>
    <source>
        <strain evidence="9 10">C0210C1</strain>
    </source>
</reference>
<gene>
    <name evidence="9" type="primary">mreD</name>
    <name evidence="9" type="ORF">G6Z83_04560</name>
</gene>
<sequence length="175" mass="20155">MVQLKRWYIAIALFFTMVLDGVLSQTFTRFLGNMNVACWLSIILITLIALSDTHNVANVWLCLVVGLVYDIYYVGVIGIYIVAFPLLCYCVQKIAKYIPELFITRLLVCLLGYIGVYLYLLLVLNIIGIIDISLFAIMRQLVESLVMCIILYILSYNLLLKLIVKYPFLNKQIFY</sequence>
<organism evidence="9 10">
    <name type="scientific">Lactobacillus iners</name>
    <dbReference type="NCBI Taxonomy" id="147802"/>
    <lineage>
        <taxon>Bacteria</taxon>
        <taxon>Bacillati</taxon>
        <taxon>Bacillota</taxon>
        <taxon>Bacilli</taxon>
        <taxon>Lactobacillales</taxon>
        <taxon>Lactobacillaceae</taxon>
        <taxon>Lactobacillus</taxon>
    </lineage>
</organism>
<keyword evidence="3" id="KW-1003">Cell membrane</keyword>
<comment type="subcellular location">
    <subcellularLocation>
        <location evidence="1">Cell membrane</location>
        <topology evidence="1">Multi-pass membrane protein</topology>
    </subcellularLocation>
</comment>
<keyword evidence="5" id="KW-0133">Cell shape</keyword>
<evidence type="ECO:0000256" key="8">
    <source>
        <dbReference type="SAM" id="Phobius"/>
    </source>
</evidence>
<keyword evidence="7 8" id="KW-0472">Membrane</keyword>
<keyword evidence="4 8" id="KW-0812">Transmembrane</keyword>
<dbReference type="InterPro" id="IPR007227">
    <property type="entry name" value="Cell_shape_determining_MreD"/>
</dbReference>
<keyword evidence="6 8" id="KW-1133">Transmembrane helix</keyword>
<feature type="transmembrane region" description="Helical" evidence="8">
    <location>
        <begin position="103"/>
        <end position="130"/>
    </location>
</feature>
<evidence type="ECO:0000256" key="2">
    <source>
        <dbReference type="ARBA" id="ARBA00007776"/>
    </source>
</evidence>
<name>A0A6G7B3R4_9LACO</name>
<dbReference type="EMBL" id="CP049228">
    <property type="protein sequence ID" value="QIH23971.1"/>
    <property type="molecule type" value="Genomic_DNA"/>
</dbReference>
<feature type="transmembrane region" description="Helical" evidence="8">
    <location>
        <begin position="30"/>
        <end position="51"/>
    </location>
</feature>
<dbReference type="Proteomes" id="UP000501676">
    <property type="component" value="Chromosome"/>
</dbReference>
<feature type="transmembrane region" description="Helical" evidence="8">
    <location>
        <begin position="6"/>
        <end position="23"/>
    </location>
</feature>
<dbReference type="RefSeq" id="WP_009310376.1">
    <property type="nucleotide sequence ID" value="NZ_CABKQA010000001.1"/>
</dbReference>
<evidence type="ECO:0000256" key="1">
    <source>
        <dbReference type="ARBA" id="ARBA00004651"/>
    </source>
</evidence>
<accession>A0A6G7B3R4</accession>
<protein>
    <submittedName>
        <fullName evidence="9">Rod shape-determining protein MreD</fullName>
    </submittedName>
</protein>
<dbReference type="Pfam" id="PF04093">
    <property type="entry name" value="MreD"/>
    <property type="match status" value="1"/>
</dbReference>